<organism evidence="2 3">
    <name type="scientific">Novosphingobium panipatense</name>
    <dbReference type="NCBI Taxonomy" id="428991"/>
    <lineage>
        <taxon>Bacteria</taxon>
        <taxon>Pseudomonadati</taxon>
        <taxon>Pseudomonadota</taxon>
        <taxon>Alphaproteobacteria</taxon>
        <taxon>Sphingomonadales</taxon>
        <taxon>Sphingomonadaceae</taxon>
        <taxon>Novosphingobium</taxon>
    </lineage>
</organism>
<evidence type="ECO:0000313" key="2">
    <source>
        <dbReference type="EMBL" id="SMP71515.1"/>
    </source>
</evidence>
<dbReference type="InterPro" id="IPR001509">
    <property type="entry name" value="Epimerase_deHydtase"/>
</dbReference>
<gene>
    <name evidence="2" type="ORF">SAMN06296065_10625</name>
</gene>
<dbReference type="Pfam" id="PF01370">
    <property type="entry name" value="Epimerase"/>
    <property type="match status" value="1"/>
</dbReference>
<dbReference type="Gene3D" id="3.40.50.720">
    <property type="entry name" value="NAD(P)-binding Rossmann-like Domain"/>
    <property type="match status" value="1"/>
</dbReference>
<dbReference type="PANTHER" id="PTHR48079">
    <property type="entry name" value="PROTEIN YEEZ"/>
    <property type="match status" value="1"/>
</dbReference>
<dbReference type="EMBL" id="FXUI01000006">
    <property type="protein sequence ID" value="SMP71515.1"/>
    <property type="molecule type" value="Genomic_DNA"/>
</dbReference>
<evidence type="ECO:0000259" key="1">
    <source>
        <dbReference type="Pfam" id="PF01370"/>
    </source>
</evidence>
<name>A0ABY1QHX3_9SPHN</name>
<dbReference type="RefSeq" id="WP_283406264.1">
    <property type="nucleotide sequence ID" value="NZ_FXUI01000006.1"/>
</dbReference>
<reference evidence="2 3" key="1">
    <citation type="submission" date="2017-05" db="EMBL/GenBank/DDBJ databases">
        <authorList>
            <person name="Varghese N."/>
            <person name="Submissions S."/>
        </authorList>
    </citation>
    <scope>NUCLEOTIDE SEQUENCE [LARGE SCALE GENOMIC DNA]</scope>
    <source>
        <strain evidence="2 3">SM16</strain>
    </source>
</reference>
<dbReference type="Proteomes" id="UP001157910">
    <property type="component" value="Unassembled WGS sequence"/>
</dbReference>
<dbReference type="PANTHER" id="PTHR48079:SF6">
    <property type="entry name" value="NAD(P)-BINDING DOMAIN-CONTAINING PROTEIN-RELATED"/>
    <property type="match status" value="1"/>
</dbReference>
<dbReference type="SUPFAM" id="SSF51735">
    <property type="entry name" value="NAD(P)-binding Rossmann-fold domains"/>
    <property type="match status" value="1"/>
</dbReference>
<evidence type="ECO:0000313" key="3">
    <source>
        <dbReference type="Proteomes" id="UP001157910"/>
    </source>
</evidence>
<comment type="caution">
    <text evidence="2">The sequence shown here is derived from an EMBL/GenBank/DDBJ whole genome shotgun (WGS) entry which is preliminary data.</text>
</comment>
<accession>A0ABY1QHX3</accession>
<feature type="domain" description="NAD-dependent epimerase/dehydratase" evidence="1">
    <location>
        <begin position="10"/>
        <end position="234"/>
    </location>
</feature>
<dbReference type="InterPro" id="IPR036291">
    <property type="entry name" value="NAD(P)-bd_dom_sf"/>
</dbReference>
<dbReference type="InterPro" id="IPR051783">
    <property type="entry name" value="NAD(P)-dependent_oxidoreduct"/>
</dbReference>
<proteinExistence type="predicted"/>
<protein>
    <submittedName>
        <fullName evidence="2">Dihydroflavonol-4-reductase</fullName>
    </submittedName>
</protein>
<sequence>MSYSEDLTTLVTGGSGFVGSHIVRQLVAEGRKVRVMLRQSSKRDALKGLPVEIVFGDVLDPASLERAMEGCGTVFYSVVDPRFWLTDPAPIYRNNVDGLVNAMEVALKADVRRFIFTSTMGTLGINANGPVTEDIPFNWMERAPTYIRARLDAENRFLEFCRDRGLPGVALCIANTYGPDDYQPTPHNHALWQVASGKTPIGFDVGQPTVDIRDAAKAALLAEKFGRAGERYIIANEYVRNRAFYAMAAGYLGNKPPRIVPYKVGYGLALVIEGILKLLRRKDYIVSTDAMYLSDVFKELDSGKARRELNWHPRPLSHTVRDTISWFAAREGGSASISAEDALAA</sequence>
<keyword evidence="3" id="KW-1185">Reference proteome</keyword>